<accession>A0AAD2A974</accession>
<dbReference type="Proteomes" id="UP000834106">
    <property type="component" value="Chromosome 20"/>
</dbReference>
<evidence type="ECO:0000256" key="1">
    <source>
        <dbReference type="SAM" id="MobiDB-lite"/>
    </source>
</evidence>
<feature type="compositionally biased region" description="Basic and acidic residues" evidence="1">
    <location>
        <begin position="72"/>
        <end position="86"/>
    </location>
</feature>
<keyword evidence="3" id="KW-1185">Reference proteome</keyword>
<name>A0AAD2A974_9LAMI</name>
<feature type="region of interest" description="Disordered" evidence="1">
    <location>
        <begin position="72"/>
        <end position="105"/>
    </location>
</feature>
<proteinExistence type="predicted"/>
<evidence type="ECO:0000313" key="2">
    <source>
        <dbReference type="EMBL" id="CAI9783890.1"/>
    </source>
</evidence>
<dbReference type="GO" id="GO:0003729">
    <property type="term" value="F:mRNA binding"/>
    <property type="evidence" value="ECO:0007669"/>
    <property type="project" value="TreeGrafter"/>
</dbReference>
<dbReference type="InterPro" id="IPR010433">
    <property type="entry name" value="EIF-4B_pln"/>
</dbReference>
<feature type="region of interest" description="Disordered" evidence="1">
    <location>
        <begin position="1"/>
        <end position="21"/>
    </location>
</feature>
<dbReference type="PANTHER" id="PTHR32091:SF4">
    <property type="entry name" value="OS07G0546100 PROTEIN"/>
    <property type="match status" value="1"/>
</dbReference>
<evidence type="ECO:0000313" key="3">
    <source>
        <dbReference type="Proteomes" id="UP000834106"/>
    </source>
</evidence>
<organism evidence="2 3">
    <name type="scientific">Fraxinus pennsylvanica</name>
    <dbReference type="NCBI Taxonomy" id="56036"/>
    <lineage>
        <taxon>Eukaryota</taxon>
        <taxon>Viridiplantae</taxon>
        <taxon>Streptophyta</taxon>
        <taxon>Embryophyta</taxon>
        <taxon>Tracheophyta</taxon>
        <taxon>Spermatophyta</taxon>
        <taxon>Magnoliopsida</taxon>
        <taxon>eudicotyledons</taxon>
        <taxon>Gunneridae</taxon>
        <taxon>Pentapetalae</taxon>
        <taxon>asterids</taxon>
        <taxon>lamiids</taxon>
        <taxon>Lamiales</taxon>
        <taxon>Oleaceae</taxon>
        <taxon>Oleeae</taxon>
        <taxon>Fraxinus</taxon>
    </lineage>
</organism>
<dbReference type="GO" id="GO:0003743">
    <property type="term" value="F:translation initiation factor activity"/>
    <property type="evidence" value="ECO:0007669"/>
    <property type="project" value="InterPro"/>
</dbReference>
<gene>
    <name evidence="2" type="ORF">FPE_LOCUS31320</name>
</gene>
<feature type="compositionally biased region" description="Basic and acidic residues" evidence="1">
    <location>
        <begin position="437"/>
        <end position="448"/>
    </location>
</feature>
<feature type="region of interest" description="Disordered" evidence="1">
    <location>
        <begin position="37"/>
        <end position="57"/>
    </location>
</feature>
<reference evidence="2" key="1">
    <citation type="submission" date="2023-05" db="EMBL/GenBank/DDBJ databases">
        <authorList>
            <person name="Huff M."/>
        </authorList>
    </citation>
    <scope>NUCLEOTIDE SEQUENCE</scope>
</reference>
<dbReference type="PANTHER" id="PTHR32091">
    <property type="entry name" value="EUKARYOTIC TRANSLATION INITIATION FACTOR 4B"/>
    <property type="match status" value="1"/>
</dbReference>
<dbReference type="AlphaFoldDB" id="A0AAD2A974"/>
<dbReference type="EMBL" id="OU503055">
    <property type="protein sequence ID" value="CAI9783890.1"/>
    <property type="molecule type" value="Genomic_DNA"/>
</dbReference>
<feature type="region of interest" description="Disordered" evidence="1">
    <location>
        <begin position="424"/>
        <end position="550"/>
    </location>
</feature>
<protein>
    <submittedName>
        <fullName evidence="2">Uncharacterized protein</fullName>
    </submittedName>
</protein>
<sequence>MTLKDFHGGSIPSNLPLPSAPGVIVRPADCGGFDRQTSWGNSFGRSEHRLRPASSGSVRKFDDKASFLTHNEHIGSHFDEDERKPLDAAGTRQISSDEGTRAVPSRVADPKMDYLSGAKAGSQLGSTTLSQFSSGVIGSSFAGMLTEVHNVGLKNQISSSRNGTVRVNYQNVGGSSEQPVAGSHQNAWGGRKEMAGLREPVSAAWSAPDAASKLAHASALEKVSSGRWHSKQLIHPQNDVQLIGHLVHERETNYEANDILDKNYYRIDVVGGTDYQDVGLAIHDERSLVVGDEAHVGGKDISPNESARFTMYMDTDMRKPSVNANDFQPVWTAVKSGGSELQSEVPLESSERPKLNLLPRSKPLENIDMIVDYKQQVKLERPKQNFKPQSQPIEQLERKTEIKRNVVFGGARPRELVLKERGIGDAAPSNYGGELSSRMDVERTDSQRRNWQNENWRNKEIERHPNQQQGRPPSPETWRKSVEHQNLASPSAPGQRYGKAASAVVLAQAFSKSVSDPTVANRLSGPSGIPSQGQVPFSRLVGPRPQINGY</sequence>
<feature type="compositionally biased region" description="Basic and acidic residues" evidence="1">
    <location>
        <begin position="456"/>
        <end position="465"/>
    </location>
</feature>